<name>A0A6G0XT06_APHCR</name>
<sequence>MTHGVALQMRRKFGNLAQLHSLHKKITEVASLEIVERHKFYLITKEKFWQKPTYADIFHSLLNLKKICQERKRTQLAFLVTFCSFKKFLSDDIPTSSATSLIVNRRLFRIISRTRATVSFVLLVDGLTGRSLSLTDVLPSLNRLNHSKHVVRDRTSFSKACCKSSKVSLELFPYLKQNFTHTFYSFHYGICHATRLKHGKLAPKWLGPYPIIDSQPDSPNVTILKKNKPLGPDNYHQVYNLTLFQNQQGIYYESHGVARLSHGSWELVISLNVQSLISKYHVIMDHYEATTTIFKNMLNKFGNVEIEEIFSLFMQQFSRATLPYLNEIEANHRSLILTIDNDGNRVQRGLGQAFRRMANVLYGVCSNIDYLQKQINTTIQNLNKLTFGAKVLEQALLFELIVKFTLIIYLTMEERRRVVPLVENTDLDLVPEFGLEIKEVEGGRQVTLRLNKVMLGEILIYKYDGYMQGFQRSELRTRVDNVHEELCWEVHEQHETLTKESVICKCLLGEFLRVGNRRVSPIPIQFLCIMKVQGQLPYTIEEFKNETSIFYENQGEIRIIGAHWELLTYVALSDYDIRHYQLETEIRNMDKHCKGNMSDSEMCFKYENVLKTTFNEVAVQRHQMYESIGRYLSSDTTIGEFTTRGKNSNERMIHVIKDQTTVVITSITGVDSVSKELNKLYTELRIKQKGLESNIEELVNHTYTLETLILSNRIFSIFTALITQYSYEIQTLSAIITAARTDVLHPSLVTPSELAAQLVVVKLNLPLNFNLPMGTSPNEIHEFTKITEIAIFYSGNQIMILIKIPLVTLLELTLFKIIPIPHPVDTDQTTNKTHSIILKPEYQYVGITKNRRQFTTFTETELLHCTETEREIYLLRKLQLNLKTKDIEIENNELRRQIKDSFSRDRENKINTNKLSDEIQKINLLRKRSVYFDDNNKQKNNNHDYNENRGRNYNRKRYFDNDKRDYRNNSPYPYRRNDSEERNYSKRNNSPYPSRFYNRYSRDNSKDNNYNRGRSYSRERKHNYKSSRESSRDRSYDRDFITYKHSDNKDRETRGNYKQ</sequence>
<evidence type="ECO:0000313" key="2">
    <source>
        <dbReference type="EMBL" id="KAF0743508.1"/>
    </source>
</evidence>
<feature type="compositionally biased region" description="Basic and acidic residues" evidence="1">
    <location>
        <begin position="933"/>
        <end position="950"/>
    </location>
</feature>
<dbReference type="InterPro" id="IPR043472">
    <property type="entry name" value="Macro_dom-like"/>
</dbReference>
<keyword evidence="2" id="KW-0808">Transferase</keyword>
<reference evidence="2 3" key="1">
    <citation type="submission" date="2019-08" db="EMBL/GenBank/DDBJ databases">
        <title>Whole genome of Aphis craccivora.</title>
        <authorList>
            <person name="Voronova N.V."/>
            <person name="Shulinski R.S."/>
            <person name="Bandarenka Y.V."/>
            <person name="Zhorov D.G."/>
            <person name="Warner D."/>
        </authorList>
    </citation>
    <scope>NUCLEOTIDE SEQUENCE [LARGE SCALE GENOMIC DNA]</scope>
    <source>
        <strain evidence="2">180601</strain>
        <tissue evidence="2">Whole Body</tissue>
    </source>
</reference>
<dbReference type="OrthoDB" id="6624493at2759"/>
<feature type="non-terminal residue" evidence="2">
    <location>
        <position position="1059"/>
    </location>
</feature>
<evidence type="ECO:0000256" key="1">
    <source>
        <dbReference type="SAM" id="MobiDB-lite"/>
    </source>
</evidence>
<feature type="region of interest" description="Disordered" evidence="1">
    <location>
        <begin position="933"/>
        <end position="1059"/>
    </location>
</feature>
<protein>
    <submittedName>
        <fullName evidence="2">Serine/threonine-protein kinase fray2-like</fullName>
    </submittedName>
</protein>
<dbReference type="AlphaFoldDB" id="A0A6G0XT06"/>
<keyword evidence="3" id="KW-1185">Reference proteome</keyword>
<dbReference type="EMBL" id="VUJU01007582">
    <property type="protein sequence ID" value="KAF0743508.1"/>
    <property type="molecule type" value="Genomic_DNA"/>
</dbReference>
<feature type="compositionally biased region" description="Basic and acidic residues" evidence="1">
    <location>
        <begin position="957"/>
        <end position="967"/>
    </location>
</feature>
<dbReference type="Gene3D" id="3.40.220.10">
    <property type="entry name" value="Leucine Aminopeptidase, subunit E, domain 1"/>
    <property type="match status" value="1"/>
</dbReference>
<comment type="caution">
    <text evidence="2">The sequence shown here is derived from an EMBL/GenBank/DDBJ whole genome shotgun (WGS) entry which is preliminary data.</text>
</comment>
<proteinExistence type="predicted"/>
<feature type="compositionally biased region" description="Basic and acidic residues" evidence="1">
    <location>
        <begin position="1026"/>
        <end position="1059"/>
    </location>
</feature>
<accession>A0A6G0XT06</accession>
<gene>
    <name evidence="2" type="ORF">FWK35_00024658</name>
</gene>
<feature type="compositionally biased region" description="Basic and acidic residues" evidence="1">
    <location>
        <begin position="975"/>
        <end position="984"/>
    </location>
</feature>
<dbReference type="GO" id="GO:0016301">
    <property type="term" value="F:kinase activity"/>
    <property type="evidence" value="ECO:0007669"/>
    <property type="project" value="UniProtKB-KW"/>
</dbReference>
<organism evidence="2 3">
    <name type="scientific">Aphis craccivora</name>
    <name type="common">Cowpea aphid</name>
    <dbReference type="NCBI Taxonomy" id="307492"/>
    <lineage>
        <taxon>Eukaryota</taxon>
        <taxon>Metazoa</taxon>
        <taxon>Ecdysozoa</taxon>
        <taxon>Arthropoda</taxon>
        <taxon>Hexapoda</taxon>
        <taxon>Insecta</taxon>
        <taxon>Pterygota</taxon>
        <taxon>Neoptera</taxon>
        <taxon>Paraneoptera</taxon>
        <taxon>Hemiptera</taxon>
        <taxon>Sternorrhyncha</taxon>
        <taxon>Aphidomorpha</taxon>
        <taxon>Aphidoidea</taxon>
        <taxon>Aphididae</taxon>
        <taxon>Aphidini</taxon>
        <taxon>Aphis</taxon>
        <taxon>Aphis</taxon>
    </lineage>
</organism>
<keyword evidence="2" id="KW-0418">Kinase</keyword>
<evidence type="ECO:0000313" key="3">
    <source>
        <dbReference type="Proteomes" id="UP000478052"/>
    </source>
</evidence>
<dbReference type="Proteomes" id="UP000478052">
    <property type="component" value="Unassembled WGS sequence"/>
</dbReference>